<dbReference type="InterPro" id="IPR003103">
    <property type="entry name" value="BAG_domain"/>
</dbReference>
<evidence type="ECO:0000313" key="4">
    <source>
        <dbReference type="Proteomes" id="UP001431209"/>
    </source>
</evidence>
<dbReference type="EMBL" id="JAOPGA020000370">
    <property type="protein sequence ID" value="KAL0478367.1"/>
    <property type="molecule type" value="Genomic_DNA"/>
</dbReference>
<evidence type="ECO:0000256" key="1">
    <source>
        <dbReference type="SAM" id="Coils"/>
    </source>
</evidence>
<feature type="coiled-coil region" evidence="1">
    <location>
        <begin position="222"/>
        <end position="259"/>
    </location>
</feature>
<dbReference type="InterPro" id="IPR036533">
    <property type="entry name" value="BAG_dom_sf"/>
</dbReference>
<dbReference type="AlphaFoldDB" id="A0AAW2YM61"/>
<evidence type="ECO:0000259" key="2">
    <source>
        <dbReference type="PROSITE" id="PS51035"/>
    </source>
</evidence>
<feature type="domain" description="BAG" evidence="2">
    <location>
        <begin position="124"/>
        <end position="165"/>
    </location>
</feature>
<keyword evidence="4" id="KW-1185">Reference proteome</keyword>
<dbReference type="PROSITE" id="PS51035">
    <property type="entry name" value="BAG"/>
    <property type="match status" value="1"/>
</dbReference>
<dbReference type="Gene3D" id="1.20.58.120">
    <property type="entry name" value="BAG domain"/>
    <property type="match status" value="1"/>
</dbReference>
<dbReference type="SUPFAM" id="SSF63491">
    <property type="entry name" value="BAG domain"/>
    <property type="match status" value="1"/>
</dbReference>
<reference evidence="3 4" key="1">
    <citation type="submission" date="2024-03" db="EMBL/GenBank/DDBJ databases">
        <title>The Acrasis kona genome and developmental transcriptomes reveal deep origins of eukaryotic multicellular pathways.</title>
        <authorList>
            <person name="Sheikh S."/>
            <person name="Fu C.-J."/>
            <person name="Brown M.W."/>
            <person name="Baldauf S.L."/>
        </authorList>
    </citation>
    <scope>NUCLEOTIDE SEQUENCE [LARGE SCALE GENOMIC DNA]</scope>
    <source>
        <strain evidence="3 4">ATCC MYA-3509</strain>
    </source>
</reference>
<evidence type="ECO:0000313" key="3">
    <source>
        <dbReference type="EMBL" id="KAL0478367.1"/>
    </source>
</evidence>
<name>A0AAW2YM61_9EUKA</name>
<dbReference type="Pfam" id="PF02179">
    <property type="entry name" value="BAG"/>
    <property type="match status" value="1"/>
</dbReference>
<comment type="caution">
    <text evidence="3">The sequence shown here is derived from an EMBL/GenBank/DDBJ whole genome shotgun (WGS) entry which is preliminary data.</text>
</comment>
<accession>A0AAW2YM61</accession>
<organism evidence="3 4">
    <name type="scientific">Acrasis kona</name>
    <dbReference type="NCBI Taxonomy" id="1008807"/>
    <lineage>
        <taxon>Eukaryota</taxon>
        <taxon>Discoba</taxon>
        <taxon>Heterolobosea</taxon>
        <taxon>Tetramitia</taxon>
        <taxon>Eutetramitia</taxon>
        <taxon>Acrasidae</taxon>
        <taxon>Acrasis</taxon>
    </lineage>
</organism>
<keyword evidence="1" id="KW-0175">Coiled coil</keyword>
<keyword evidence="3" id="KW-0687">Ribonucleoprotein</keyword>
<dbReference type="GO" id="GO:0051087">
    <property type="term" value="F:protein-folding chaperone binding"/>
    <property type="evidence" value="ECO:0007669"/>
    <property type="project" value="InterPro"/>
</dbReference>
<proteinExistence type="predicted"/>
<dbReference type="Proteomes" id="UP001431209">
    <property type="component" value="Unassembled WGS sequence"/>
</dbReference>
<dbReference type="GO" id="GO:0005840">
    <property type="term" value="C:ribosome"/>
    <property type="evidence" value="ECO:0007669"/>
    <property type="project" value="UniProtKB-KW"/>
</dbReference>
<keyword evidence="3" id="KW-0689">Ribosomal protein</keyword>
<sequence length="266" mass="30907">MSFFDNIKNWLGLSEDKPPARIVRNNPTVPTPLITFQDKINAQRATYNNHRQNVDAFLKKAKEDESLQTAIQGMREDYIRFVEQKKAQEKNPSQKPVVQESSTHDMVIRQFLLDNHRTFQIYTESLMQQILALDSIEPNNDQERKIRKQLILDIQSTMKSLDELKEGLTKVLEETRANGPMIALPEHVEDANQRQTYLPEGLDSTHANDVQELGKREKMSGDETINKKIKELNAKIKKLEKQGKDVSRLKWELQSLERSQNIRSKQ</sequence>
<gene>
    <name evidence="3" type="ORF">AKO1_008609</name>
</gene>
<protein>
    <submittedName>
        <fullName evidence="3">Ribosomal protein L28</fullName>
    </submittedName>
</protein>